<dbReference type="InterPro" id="IPR043767">
    <property type="entry name" value="DUF5713"/>
</dbReference>
<dbReference type="RefSeq" id="XP_012209501.1">
    <property type="nucleotide sequence ID" value="XM_012354111.1"/>
</dbReference>
<name>A0A067BNI4_SAPPC</name>
<dbReference type="AlphaFoldDB" id="A0A067BNI4"/>
<dbReference type="Proteomes" id="UP000030745">
    <property type="component" value="Unassembled WGS sequence"/>
</dbReference>
<dbReference type="EMBL" id="KK583334">
    <property type="protein sequence ID" value="KDO19793.1"/>
    <property type="molecule type" value="Genomic_DNA"/>
</dbReference>
<gene>
    <name evidence="1" type="ORF">SPRG_14987</name>
</gene>
<dbReference type="GeneID" id="24136761"/>
<sequence length="113" mass="12364">MVISNAKMAAYDFLAELRGGTFYPASSIEKGRTLLRELCAAIEDAKPLTLDGLEQLTHATTAGFNALEDELNEQGSMIDTVARECIANDIGCIAEAYGFLQFDIESLIANREW</sequence>
<proteinExistence type="predicted"/>
<dbReference type="KEGG" id="spar:SPRG_14987"/>
<evidence type="ECO:0000313" key="1">
    <source>
        <dbReference type="EMBL" id="KDO19793.1"/>
    </source>
</evidence>
<dbReference type="VEuPathDB" id="FungiDB:SPRG_14987"/>
<organism evidence="1 2">
    <name type="scientific">Saprolegnia parasitica (strain CBS 223.65)</name>
    <dbReference type="NCBI Taxonomy" id="695850"/>
    <lineage>
        <taxon>Eukaryota</taxon>
        <taxon>Sar</taxon>
        <taxon>Stramenopiles</taxon>
        <taxon>Oomycota</taxon>
        <taxon>Saprolegniomycetes</taxon>
        <taxon>Saprolegniales</taxon>
        <taxon>Saprolegniaceae</taxon>
        <taxon>Saprolegnia</taxon>
    </lineage>
</organism>
<accession>A0A067BNI4</accession>
<dbReference type="Pfam" id="PF18977">
    <property type="entry name" value="DUF5713"/>
    <property type="match status" value="1"/>
</dbReference>
<keyword evidence="2" id="KW-1185">Reference proteome</keyword>
<dbReference type="OrthoDB" id="70740at2759"/>
<reference evidence="1 2" key="1">
    <citation type="journal article" date="2013" name="PLoS Genet.">
        <title>Distinctive expansion of potential virulence genes in the genome of the oomycete fish pathogen Saprolegnia parasitica.</title>
        <authorList>
            <person name="Jiang R.H."/>
            <person name="de Bruijn I."/>
            <person name="Haas B.J."/>
            <person name="Belmonte R."/>
            <person name="Lobach L."/>
            <person name="Christie J."/>
            <person name="van den Ackerveken G."/>
            <person name="Bottin A."/>
            <person name="Bulone V."/>
            <person name="Diaz-Moreno S.M."/>
            <person name="Dumas B."/>
            <person name="Fan L."/>
            <person name="Gaulin E."/>
            <person name="Govers F."/>
            <person name="Grenville-Briggs L.J."/>
            <person name="Horner N.R."/>
            <person name="Levin J.Z."/>
            <person name="Mammella M."/>
            <person name="Meijer H.J."/>
            <person name="Morris P."/>
            <person name="Nusbaum C."/>
            <person name="Oome S."/>
            <person name="Phillips A.J."/>
            <person name="van Rooyen D."/>
            <person name="Rzeszutek E."/>
            <person name="Saraiva M."/>
            <person name="Secombes C.J."/>
            <person name="Seidl M.F."/>
            <person name="Snel B."/>
            <person name="Stassen J.H."/>
            <person name="Sykes S."/>
            <person name="Tripathy S."/>
            <person name="van den Berg H."/>
            <person name="Vega-Arreguin J.C."/>
            <person name="Wawra S."/>
            <person name="Young S.K."/>
            <person name="Zeng Q."/>
            <person name="Dieguez-Uribeondo J."/>
            <person name="Russ C."/>
            <person name="Tyler B.M."/>
            <person name="van West P."/>
        </authorList>
    </citation>
    <scope>NUCLEOTIDE SEQUENCE [LARGE SCALE GENOMIC DNA]</scope>
    <source>
        <strain evidence="1 2">CBS 223.65</strain>
    </source>
</reference>
<evidence type="ECO:0000313" key="2">
    <source>
        <dbReference type="Proteomes" id="UP000030745"/>
    </source>
</evidence>
<protein>
    <submittedName>
        <fullName evidence="1">Uncharacterized protein</fullName>
    </submittedName>
</protein>